<dbReference type="PANTHER" id="PTHR31170">
    <property type="entry name" value="BNAC04G53230D PROTEIN"/>
    <property type="match status" value="1"/>
</dbReference>
<feature type="transmembrane region" description="Helical" evidence="2">
    <location>
        <begin position="520"/>
        <end position="547"/>
    </location>
</feature>
<feature type="region of interest" description="Disordered" evidence="1">
    <location>
        <begin position="289"/>
        <end position="312"/>
    </location>
</feature>
<evidence type="ECO:0000313" key="3">
    <source>
        <dbReference type="EMBL" id="KAL3694967.1"/>
    </source>
</evidence>
<dbReference type="Proteomes" id="UP001633002">
    <property type="component" value="Unassembled WGS sequence"/>
</dbReference>
<reference evidence="3 4" key="1">
    <citation type="submission" date="2024-09" db="EMBL/GenBank/DDBJ databases">
        <title>Chromosome-scale assembly of Riccia sorocarpa.</title>
        <authorList>
            <person name="Paukszto L."/>
        </authorList>
    </citation>
    <scope>NUCLEOTIDE SEQUENCE [LARGE SCALE GENOMIC DNA]</scope>
    <source>
        <strain evidence="3">LP-2024</strain>
        <tissue evidence="3">Aerial parts of the thallus</tissue>
    </source>
</reference>
<protein>
    <submittedName>
        <fullName evidence="3">Uncharacterized protein</fullName>
    </submittedName>
</protein>
<evidence type="ECO:0000256" key="2">
    <source>
        <dbReference type="SAM" id="Phobius"/>
    </source>
</evidence>
<dbReference type="PANTHER" id="PTHR31170:SF25">
    <property type="entry name" value="BNAA09G04570D PROTEIN"/>
    <property type="match status" value="1"/>
</dbReference>
<evidence type="ECO:0000256" key="1">
    <source>
        <dbReference type="SAM" id="MobiDB-lite"/>
    </source>
</evidence>
<dbReference type="InterPro" id="IPR004158">
    <property type="entry name" value="DUF247_pln"/>
</dbReference>
<keyword evidence="4" id="KW-1185">Reference proteome</keyword>
<dbReference type="Pfam" id="PF03140">
    <property type="entry name" value="DUF247"/>
    <property type="match status" value="1"/>
</dbReference>
<gene>
    <name evidence="3" type="ORF">R1sor_008618</name>
</gene>
<proteinExistence type="predicted"/>
<keyword evidence="2" id="KW-1133">Transmembrane helix</keyword>
<dbReference type="EMBL" id="JBJQOH010000003">
    <property type="protein sequence ID" value="KAL3694967.1"/>
    <property type="molecule type" value="Genomic_DNA"/>
</dbReference>
<accession>A0ABD3HTY2</accession>
<keyword evidence="2" id="KW-0812">Transmembrane</keyword>
<name>A0ABD3HTY2_9MARC</name>
<dbReference type="AlphaFoldDB" id="A0ABD3HTY2"/>
<evidence type="ECO:0000313" key="4">
    <source>
        <dbReference type="Proteomes" id="UP001633002"/>
    </source>
</evidence>
<keyword evidence="2" id="KW-0472">Membrane</keyword>
<sequence>MFRAASVSEAVGLISGTDAMAHLREDHPWVRPLDIDKLVAENKAKFDSTRRSSPSVLRVPGYIRNVKPHVYDASFLPMGLLSSRTVESASSVYHLKLDVLSCFLELLEVDQDGWKTFCSEVAIQRWSSDTPDLENFYEQDDTYSCLPLESIQSILVTDAFFIIGAFIFWNEAAAGKWVREERPRFVWRIMETFNRSSVRSNLHACNRDIFWVFEGQIPLFLLKNAWEKVASVRPAHMFSFNDVLRANLDYTLAYLCIPGLRACSEEIEFDTCDHLLACLHEMLAWVPPHPEDKKKEQGKKDEENVDVEEARTEPEEERRLMSYIRKLPLGGQILEFVEKLATLMRKVLVLSSNYSTLRSSLPSASELAKSGIRFEGVGTTFNDVRFAKTFFRLSAVLYLPRIAIGTFTEGNLQNMLMYESINMTDEGIQYYVGLMDDLIAKEEDVELLMDGEYPVITENGLGHNKLVVDMFTSPIQNMVFKPGKTTQRFASMWQEMVDWYSNPWRRRLVQFLDSYRVAPWLVVSLLAAIFLLVLTVIQTIYTVWGFYQSN</sequence>
<organism evidence="3 4">
    <name type="scientific">Riccia sorocarpa</name>
    <dbReference type="NCBI Taxonomy" id="122646"/>
    <lineage>
        <taxon>Eukaryota</taxon>
        <taxon>Viridiplantae</taxon>
        <taxon>Streptophyta</taxon>
        <taxon>Embryophyta</taxon>
        <taxon>Marchantiophyta</taxon>
        <taxon>Marchantiopsida</taxon>
        <taxon>Marchantiidae</taxon>
        <taxon>Marchantiales</taxon>
        <taxon>Ricciaceae</taxon>
        <taxon>Riccia</taxon>
    </lineage>
</organism>
<comment type="caution">
    <text evidence="3">The sequence shown here is derived from an EMBL/GenBank/DDBJ whole genome shotgun (WGS) entry which is preliminary data.</text>
</comment>